<protein>
    <submittedName>
        <fullName evidence="2">Uncharacterized protein</fullName>
    </submittedName>
</protein>
<accession>A0A3S4ZFF3</accession>
<reference evidence="2" key="1">
    <citation type="submission" date="2018-11" db="EMBL/GenBank/DDBJ databases">
        <authorList>
            <consortium name="Pathogen Informatics"/>
        </authorList>
    </citation>
    <scope>NUCLEOTIDE SEQUENCE</scope>
</reference>
<organism evidence="2 3">
    <name type="scientific">Protopolystoma xenopodis</name>
    <dbReference type="NCBI Taxonomy" id="117903"/>
    <lineage>
        <taxon>Eukaryota</taxon>
        <taxon>Metazoa</taxon>
        <taxon>Spiralia</taxon>
        <taxon>Lophotrochozoa</taxon>
        <taxon>Platyhelminthes</taxon>
        <taxon>Monogenea</taxon>
        <taxon>Polyopisthocotylea</taxon>
        <taxon>Polystomatidea</taxon>
        <taxon>Polystomatidae</taxon>
        <taxon>Protopolystoma</taxon>
    </lineage>
</organism>
<comment type="caution">
    <text evidence="2">The sequence shown here is derived from an EMBL/GenBank/DDBJ whole genome shotgun (WGS) entry which is preliminary data.</text>
</comment>
<feature type="compositionally biased region" description="Basic and acidic residues" evidence="1">
    <location>
        <begin position="140"/>
        <end position="152"/>
    </location>
</feature>
<dbReference type="Proteomes" id="UP000784294">
    <property type="component" value="Unassembled WGS sequence"/>
</dbReference>
<proteinExistence type="predicted"/>
<evidence type="ECO:0000313" key="3">
    <source>
        <dbReference type="Proteomes" id="UP000784294"/>
    </source>
</evidence>
<evidence type="ECO:0000313" key="2">
    <source>
        <dbReference type="EMBL" id="VEL10124.1"/>
    </source>
</evidence>
<dbReference type="EMBL" id="CAAALY010008104">
    <property type="protein sequence ID" value="VEL10124.1"/>
    <property type="molecule type" value="Genomic_DNA"/>
</dbReference>
<feature type="region of interest" description="Disordered" evidence="1">
    <location>
        <begin position="128"/>
        <end position="152"/>
    </location>
</feature>
<name>A0A3S4ZFF3_9PLAT</name>
<sequence length="152" mass="16489">MISRPPSKEAGFAGQLIAMGPFMQTPDRCIDSGMNGVKLSHTDLHSMLIWTDFSTNFFSRLSLYHSSGRTGCRGIRLGHLGSWSVGQLVNEGGKRNGTNYENSSIAPIVSQGNKAYHTTTATPDCTRLNNDYDMESGGEPEIRISGDEGRCG</sequence>
<dbReference type="AlphaFoldDB" id="A0A3S4ZFF3"/>
<keyword evidence="3" id="KW-1185">Reference proteome</keyword>
<gene>
    <name evidence="2" type="ORF">PXEA_LOCUS3564</name>
</gene>
<evidence type="ECO:0000256" key="1">
    <source>
        <dbReference type="SAM" id="MobiDB-lite"/>
    </source>
</evidence>